<keyword evidence="3" id="KW-1185">Reference proteome</keyword>
<gene>
    <name evidence="2" type="ORF">BpHYR1_017912</name>
</gene>
<evidence type="ECO:0000256" key="1">
    <source>
        <dbReference type="SAM" id="SignalP"/>
    </source>
</evidence>
<name>A0A3M7SWY2_BRAPC</name>
<evidence type="ECO:0000313" key="2">
    <source>
        <dbReference type="EMBL" id="RNA40303.1"/>
    </source>
</evidence>
<accession>A0A3M7SWY2</accession>
<protein>
    <submittedName>
        <fullName evidence="2">Uncharacterized protein</fullName>
    </submittedName>
</protein>
<proteinExistence type="predicted"/>
<keyword evidence="1" id="KW-0732">Signal</keyword>
<organism evidence="2 3">
    <name type="scientific">Brachionus plicatilis</name>
    <name type="common">Marine rotifer</name>
    <name type="synonym">Brachionus muelleri</name>
    <dbReference type="NCBI Taxonomy" id="10195"/>
    <lineage>
        <taxon>Eukaryota</taxon>
        <taxon>Metazoa</taxon>
        <taxon>Spiralia</taxon>
        <taxon>Gnathifera</taxon>
        <taxon>Rotifera</taxon>
        <taxon>Eurotatoria</taxon>
        <taxon>Monogononta</taxon>
        <taxon>Pseudotrocha</taxon>
        <taxon>Ploima</taxon>
        <taxon>Brachionidae</taxon>
        <taxon>Brachionus</taxon>
    </lineage>
</organism>
<evidence type="ECO:0000313" key="3">
    <source>
        <dbReference type="Proteomes" id="UP000276133"/>
    </source>
</evidence>
<dbReference type="AlphaFoldDB" id="A0A3M7SWY2"/>
<dbReference type="Proteomes" id="UP000276133">
    <property type="component" value="Unassembled WGS sequence"/>
</dbReference>
<feature type="chain" id="PRO_5018094365" evidence="1">
    <location>
        <begin position="24"/>
        <end position="93"/>
    </location>
</feature>
<sequence length="93" mass="10772">MRLTRMVAISVWILSIFILFGTNENTEIRFDEFGYFFVIAFLGDVTLEQFKFEFSEDRGGRLASALLLKIEAVFVEAESADTEEWVELHDLNL</sequence>
<comment type="caution">
    <text evidence="2">The sequence shown here is derived from an EMBL/GenBank/DDBJ whole genome shotgun (WGS) entry which is preliminary data.</text>
</comment>
<reference evidence="2 3" key="1">
    <citation type="journal article" date="2018" name="Sci. Rep.">
        <title>Genomic signatures of local adaptation to the degree of environmental predictability in rotifers.</title>
        <authorList>
            <person name="Franch-Gras L."/>
            <person name="Hahn C."/>
            <person name="Garcia-Roger E.M."/>
            <person name="Carmona M.J."/>
            <person name="Serra M."/>
            <person name="Gomez A."/>
        </authorList>
    </citation>
    <scope>NUCLEOTIDE SEQUENCE [LARGE SCALE GENOMIC DNA]</scope>
    <source>
        <strain evidence="2">HYR1</strain>
    </source>
</reference>
<feature type="signal peptide" evidence="1">
    <location>
        <begin position="1"/>
        <end position="23"/>
    </location>
</feature>
<dbReference type="EMBL" id="REGN01000654">
    <property type="protein sequence ID" value="RNA40303.1"/>
    <property type="molecule type" value="Genomic_DNA"/>
</dbReference>